<organism evidence="1 2">
    <name type="scientific">Cellvibrio zantedeschiae</name>
    <dbReference type="NCBI Taxonomy" id="1237077"/>
    <lineage>
        <taxon>Bacteria</taxon>
        <taxon>Pseudomonadati</taxon>
        <taxon>Pseudomonadota</taxon>
        <taxon>Gammaproteobacteria</taxon>
        <taxon>Cellvibrionales</taxon>
        <taxon>Cellvibrionaceae</taxon>
        <taxon>Cellvibrio</taxon>
    </lineage>
</organism>
<protein>
    <submittedName>
        <fullName evidence="1">Uncharacterized protein</fullName>
    </submittedName>
</protein>
<evidence type="ECO:0000313" key="1">
    <source>
        <dbReference type="EMBL" id="GGY76794.1"/>
    </source>
</evidence>
<name>A0ABQ3B3N5_9GAMM</name>
<evidence type="ECO:0000313" key="2">
    <source>
        <dbReference type="Proteomes" id="UP000619761"/>
    </source>
</evidence>
<dbReference type="EMBL" id="BMYZ01000002">
    <property type="protein sequence ID" value="GGY76794.1"/>
    <property type="molecule type" value="Genomic_DNA"/>
</dbReference>
<comment type="caution">
    <text evidence="1">The sequence shown here is derived from an EMBL/GenBank/DDBJ whole genome shotgun (WGS) entry which is preliminary data.</text>
</comment>
<accession>A0ABQ3B3N5</accession>
<keyword evidence="2" id="KW-1185">Reference proteome</keyword>
<gene>
    <name evidence="1" type="ORF">GCM10011613_21620</name>
</gene>
<dbReference type="Pfam" id="PF04245">
    <property type="entry name" value="NA37"/>
    <property type="match status" value="1"/>
</dbReference>
<sequence>MPVPLEGVLTQAQRQSLEIEDFIFHIIVPDAHEEEKVIYLDEVQLQPNQKTFFLDRLRETAEGTQYLFQPNAVHLKDKCISLMSAESDFLEISRQITADFSGRHRGQMSAGVFIVSVVKYLISANDWGRLIFLVKMDKQPSITYSYREESGRKIAVVEEVKNSLNETKNAIQKSALIDTSNQFAWDVLAFDKIKKPLLGEYFKAFLGVVERFQDSVLTKSAHDTVRRWAKKLSRAEIPEEEDANTYSGRSLNYLMDNDTFDTDGYLNAVVRDEDPERKRILIGSLRAALDASGISGQLFSPKPNSLKRKDKKQVYRTFEGVTIEYEGERSAAGISIEDRGNGKKRIIIETNRLDVGS</sequence>
<dbReference type="Proteomes" id="UP000619761">
    <property type="component" value="Unassembled WGS sequence"/>
</dbReference>
<dbReference type="RefSeq" id="WP_189418522.1">
    <property type="nucleotide sequence ID" value="NZ_BMYZ01000002.1"/>
</dbReference>
<dbReference type="InterPro" id="IPR007358">
    <property type="entry name" value="Nucleoid_associated_NdpA"/>
</dbReference>
<proteinExistence type="predicted"/>
<reference evidence="2" key="1">
    <citation type="journal article" date="2019" name="Int. J. Syst. Evol. Microbiol.">
        <title>The Global Catalogue of Microorganisms (GCM) 10K type strain sequencing project: providing services to taxonomists for standard genome sequencing and annotation.</title>
        <authorList>
            <consortium name="The Broad Institute Genomics Platform"/>
            <consortium name="The Broad Institute Genome Sequencing Center for Infectious Disease"/>
            <person name="Wu L."/>
            <person name="Ma J."/>
        </authorList>
    </citation>
    <scope>NUCLEOTIDE SEQUENCE [LARGE SCALE GENOMIC DNA]</scope>
    <source>
        <strain evidence="2">KCTC 32239</strain>
    </source>
</reference>